<dbReference type="EC" id="2.4.1.182" evidence="2 10"/>
<evidence type="ECO:0000256" key="8">
    <source>
        <dbReference type="ARBA" id="ARBA00023098"/>
    </source>
</evidence>
<proteinExistence type="predicted"/>
<dbReference type="SUPFAM" id="SSF53756">
    <property type="entry name" value="UDP-Glycosyltransferase/glycogen phosphorylase"/>
    <property type="match status" value="1"/>
</dbReference>
<sequence>MNPCNPQFDVDCTSKKTSTGKAGSMNAKQKSIFLFAGEQSGDLHGQNLLQHLQQKLPDYTFSGVGGPLMRPFFTSSVLRMEDFEVMGFSDVLRSLPKLTRQFYQVRNAILDTLPEAVILIDYPGFNLRLAKALRKKGYKGKIVQYICPSVWAWGKGRIEHMANTLDLLLSIVPFEKQLFSHTPLRVEYIGNPLLTSIQSYSYHQDWMELLGIKPANQLIALFPGSRKGEIQRNLPIQLKAAQLMKREDRTFAISCAHPEIIPVMQSILEETDLKLHQDVFLVPKAYTYELMKDSHAAIAKSGTVTLELALHQRPSTVIYQLTALNRFIAKYILRLNLPYYSIANILAQKQLFPELIATGLTPKNVHAKMEDLADPKSNNRQTCIQQCQDLVPFLSQKNNPCEQATQALLEMLGR</sequence>
<protein>
    <recommendedName>
        <fullName evidence="3 10">Lipid-A-disaccharide synthase</fullName>
        <ecNumber evidence="2 10">2.4.1.182</ecNumber>
    </recommendedName>
</protein>
<dbReference type="Pfam" id="PF02684">
    <property type="entry name" value="LpxB"/>
    <property type="match status" value="1"/>
</dbReference>
<reference evidence="12 13" key="1">
    <citation type="journal article" date="2014" name="Mol. Biol. Evol.">
        <title>Massive expansion of Ubiquitination-related gene families within the Chlamydiae.</title>
        <authorList>
            <person name="Domman D."/>
            <person name="Collingro A."/>
            <person name="Lagkouvardos I."/>
            <person name="Gehre L."/>
            <person name="Weinmaier T."/>
            <person name="Rattei T."/>
            <person name="Subtil A."/>
            <person name="Horn M."/>
        </authorList>
    </citation>
    <scope>NUCLEOTIDE SEQUENCE [LARGE SCALE GENOMIC DNA]</scope>
    <source>
        <strain evidence="12 13">OEW1</strain>
    </source>
</reference>
<keyword evidence="4" id="KW-0444">Lipid biosynthesis</keyword>
<dbReference type="AlphaFoldDB" id="A0A0C1E3Y7"/>
<keyword evidence="8" id="KW-0443">Lipid metabolism</keyword>
<evidence type="ECO:0000256" key="5">
    <source>
        <dbReference type="ARBA" id="ARBA00022556"/>
    </source>
</evidence>
<comment type="function">
    <text evidence="1">Condensation of UDP-2,3-diacylglucosamine and 2,3-diacylglucosamine-1-phosphate to form lipid A disaccharide, a precursor of lipid A, a phosphorylated glycolipid that anchors the lipopolysaccharide to the outer membrane of the cell.</text>
</comment>
<dbReference type="PANTHER" id="PTHR30372">
    <property type="entry name" value="LIPID-A-DISACCHARIDE SYNTHASE"/>
    <property type="match status" value="1"/>
</dbReference>
<dbReference type="GO" id="GO:0009245">
    <property type="term" value="P:lipid A biosynthetic process"/>
    <property type="evidence" value="ECO:0007669"/>
    <property type="project" value="UniProtKB-UniRule"/>
</dbReference>
<keyword evidence="6 12" id="KW-0328">Glycosyltransferase</keyword>
<evidence type="ECO:0000313" key="13">
    <source>
        <dbReference type="Proteomes" id="UP000031307"/>
    </source>
</evidence>
<dbReference type="NCBIfam" id="TIGR00215">
    <property type="entry name" value="lpxB"/>
    <property type="match status" value="1"/>
</dbReference>
<evidence type="ECO:0000256" key="10">
    <source>
        <dbReference type="NCBIfam" id="TIGR00215"/>
    </source>
</evidence>
<organism evidence="12 13">
    <name type="scientific">Parachlamydia acanthamoebae</name>
    <dbReference type="NCBI Taxonomy" id="83552"/>
    <lineage>
        <taxon>Bacteria</taxon>
        <taxon>Pseudomonadati</taxon>
        <taxon>Chlamydiota</taxon>
        <taxon>Chlamydiia</taxon>
        <taxon>Parachlamydiales</taxon>
        <taxon>Parachlamydiaceae</taxon>
        <taxon>Parachlamydia</taxon>
    </lineage>
</organism>
<dbReference type="EMBL" id="JSAM01000129">
    <property type="protein sequence ID" value="KIA76137.1"/>
    <property type="molecule type" value="Genomic_DNA"/>
</dbReference>
<feature type="region of interest" description="Disordered" evidence="11">
    <location>
        <begin position="1"/>
        <end position="23"/>
    </location>
</feature>
<comment type="catalytic activity">
    <reaction evidence="9">
        <text>a lipid X + a UDP-2-N,3-O-bis[(3R)-3-hydroxyacyl]-alpha-D-glucosamine = a lipid A disaccharide + UDP + H(+)</text>
        <dbReference type="Rhea" id="RHEA:67828"/>
        <dbReference type="ChEBI" id="CHEBI:15378"/>
        <dbReference type="ChEBI" id="CHEBI:58223"/>
        <dbReference type="ChEBI" id="CHEBI:137748"/>
        <dbReference type="ChEBI" id="CHEBI:176338"/>
        <dbReference type="ChEBI" id="CHEBI:176343"/>
        <dbReference type="EC" id="2.4.1.182"/>
    </reaction>
</comment>
<dbReference type="GO" id="GO:0005543">
    <property type="term" value="F:phospholipid binding"/>
    <property type="evidence" value="ECO:0007669"/>
    <property type="project" value="TreeGrafter"/>
</dbReference>
<comment type="caution">
    <text evidence="12">The sequence shown here is derived from an EMBL/GenBank/DDBJ whole genome shotgun (WGS) entry which is preliminary data.</text>
</comment>
<evidence type="ECO:0000256" key="2">
    <source>
        <dbReference type="ARBA" id="ARBA00012687"/>
    </source>
</evidence>
<dbReference type="InterPro" id="IPR003835">
    <property type="entry name" value="Glyco_trans_19"/>
</dbReference>
<dbReference type="PANTHER" id="PTHR30372:SF4">
    <property type="entry name" value="LIPID-A-DISACCHARIDE SYNTHASE, MITOCHONDRIAL-RELATED"/>
    <property type="match status" value="1"/>
</dbReference>
<keyword evidence="7 12" id="KW-0808">Transferase</keyword>
<dbReference type="Proteomes" id="UP000031307">
    <property type="component" value="Unassembled WGS sequence"/>
</dbReference>
<name>A0A0C1E3Y7_9BACT</name>
<dbReference type="GO" id="GO:0016020">
    <property type="term" value="C:membrane"/>
    <property type="evidence" value="ECO:0007669"/>
    <property type="project" value="GOC"/>
</dbReference>
<evidence type="ECO:0000256" key="11">
    <source>
        <dbReference type="SAM" id="MobiDB-lite"/>
    </source>
</evidence>
<evidence type="ECO:0000256" key="3">
    <source>
        <dbReference type="ARBA" id="ARBA00020902"/>
    </source>
</evidence>
<evidence type="ECO:0000256" key="7">
    <source>
        <dbReference type="ARBA" id="ARBA00022679"/>
    </source>
</evidence>
<evidence type="ECO:0000256" key="6">
    <source>
        <dbReference type="ARBA" id="ARBA00022676"/>
    </source>
</evidence>
<accession>A0A0C1E3Y7</accession>
<keyword evidence="5" id="KW-0441">Lipid A biosynthesis</keyword>
<evidence type="ECO:0000256" key="4">
    <source>
        <dbReference type="ARBA" id="ARBA00022516"/>
    </source>
</evidence>
<evidence type="ECO:0000256" key="1">
    <source>
        <dbReference type="ARBA" id="ARBA00002056"/>
    </source>
</evidence>
<evidence type="ECO:0000313" key="12">
    <source>
        <dbReference type="EMBL" id="KIA76137.1"/>
    </source>
</evidence>
<gene>
    <name evidence="12" type="primary">lpxB</name>
    <name evidence="12" type="ORF">DB43_AS00070</name>
</gene>
<dbReference type="PATRIC" id="fig|83552.4.peg.2708"/>
<dbReference type="GO" id="GO:0008915">
    <property type="term" value="F:lipid-A-disaccharide synthase activity"/>
    <property type="evidence" value="ECO:0007669"/>
    <property type="project" value="UniProtKB-UniRule"/>
</dbReference>
<evidence type="ECO:0000256" key="9">
    <source>
        <dbReference type="ARBA" id="ARBA00048975"/>
    </source>
</evidence>